<dbReference type="SUPFAM" id="SSF82708">
    <property type="entry name" value="R3H domain"/>
    <property type="match status" value="1"/>
</dbReference>
<dbReference type="Pfam" id="PF13083">
    <property type="entry name" value="KH_KhpA-B"/>
    <property type="match status" value="1"/>
</dbReference>
<comment type="subunit">
    <text evidence="6">Forms a complex with KhpA.</text>
</comment>
<dbReference type="InterPro" id="IPR039247">
    <property type="entry name" value="KhpB"/>
</dbReference>
<keyword evidence="3 6" id="KW-0133">Cell shape</keyword>
<dbReference type="InterPro" id="IPR015946">
    <property type="entry name" value="KH_dom-like_a/b"/>
</dbReference>
<evidence type="ECO:0000256" key="3">
    <source>
        <dbReference type="ARBA" id="ARBA00022960"/>
    </source>
</evidence>
<dbReference type="SMART" id="SM00393">
    <property type="entry name" value="R3H"/>
    <property type="match status" value="1"/>
</dbReference>
<proteinExistence type="inferred from homology"/>
<feature type="region of interest" description="Disordered" evidence="7">
    <location>
        <begin position="76"/>
        <end position="126"/>
    </location>
</feature>
<keyword evidence="2 6" id="KW-0694">RNA-binding</keyword>
<comment type="function">
    <text evidence="6">A probable RNA chaperone. Forms a complex with KhpA which binds to cellular RNA and controls its expression. Plays a role in peptidoglycan (PG) homeostasis and cell length regulation.</text>
</comment>
<gene>
    <name evidence="6" type="primary">khpB</name>
    <name evidence="6" type="synonym">eloR</name>
    <name evidence="9" type="ORF">SAMN04487973_104134</name>
</gene>
<comment type="caution">
    <text evidence="9">The sequence shown here is derived from an EMBL/GenBank/DDBJ whole genome shotgun (WGS) entry which is preliminary data.</text>
</comment>
<dbReference type="HAMAP" id="MF_00867">
    <property type="entry name" value="KhpB"/>
    <property type="match status" value="1"/>
</dbReference>
<dbReference type="InterPro" id="IPR038008">
    <property type="entry name" value="Jag_KH"/>
</dbReference>
<dbReference type="Proteomes" id="UP000182818">
    <property type="component" value="Unassembled WGS sequence"/>
</dbReference>
<comment type="subcellular location">
    <subcellularLocation>
        <location evidence="6">Cytoplasm</location>
    </subcellularLocation>
</comment>
<evidence type="ECO:0000256" key="2">
    <source>
        <dbReference type="ARBA" id="ARBA00022884"/>
    </source>
</evidence>
<keyword evidence="1 6" id="KW-0963">Cytoplasm</keyword>
<dbReference type="EMBL" id="FOGK01000004">
    <property type="protein sequence ID" value="SER32173.1"/>
    <property type="molecule type" value="Genomic_DNA"/>
</dbReference>
<dbReference type="Pfam" id="PF01424">
    <property type="entry name" value="R3H"/>
    <property type="match status" value="1"/>
</dbReference>
<evidence type="ECO:0000313" key="10">
    <source>
        <dbReference type="Proteomes" id="UP000182818"/>
    </source>
</evidence>
<keyword evidence="5 6" id="KW-0961">Cell wall biogenesis/degradation</keyword>
<feature type="domain" description="R3H" evidence="8">
    <location>
        <begin position="212"/>
        <end position="278"/>
    </location>
</feature>
<reference evidence="9 10" key="1">
    <citation type="submission" date="2016-10" db="EMBL/GenBank/DDBJ databases">
        <authorList>
            <person name="Varghese N."/>
            <person name="Submissions S."/>
        </authorList>
    </citation>
    <scope>NUCLEOTIDE SEQUENCE [LARGE SCALE GENOMIC DNA]</scope>
    <source>
        <strain evidence="9 10">CGMCC 1.3889</strain>
    </source>
</reference>
<comment type="domain">
    <text evidence="6">Has an N-terminal Jag-N domain and 2 RNA-binding domains (KH and R3H).</text>
</comment>
<dbReference type="InterPro" id="IPR032782">
    <property type="entry name" value="KhpB_N"/>
</dbReference>
<dbReference type="Gene3D" id="3.30.30.80">
    <property type="entry name" value="probable RNA-binding protein from clostridium symbiosum atcc 14940"/>
    <property type="match status" value="1"/>
</dbReference>
<dbReference type="InterPro" id="IPR036867">
    <property type="entry name" value="R3H_dom_sf"/>
</dbReference>
<dbReference type="PANTHER" id="PTHR35800">
    <property type="entry name" value="PROTEIN JAG"/>
    <property type="match status" value="1"/>
</dbReference>
<protein>
    <recommendedName>
        <fullName evidence="6">RNA-binding protein KhpB</fullName>
    </recommendedName>
    <alternativeName>
        <fullName evidence="6">RNA-binding protein EloR</fullName>
    </alternativeName>
</protein>
<evidence type="ECO:0000256" key="1">
    <source>
        <dbReference type="ARBA" id="ARBA00022490"/>
    </source>
</evidence>
<accession>A0A1H9N9U7</accession>
<dbReference type="InterPro" id="IPR034079">
    <property type="entry name" value="R3H_KhpB"/>
</dbReference>
<dbReference type="PANTHER" id="PTHR35800:SF1">
    <property type="entry name" value="RNA-BINDING PROTEIN KHPB"/>
    <property type="match status" value="1"/>
</dbReference>
<evidence type="ECO:0000256" key="7">
    <source>
        <dbReference type="SAM" id="MobiDB-lite"/>
    </source>
</evidence>
<keyword evidence="4 6" id="KW-0143">Chaperone</keyword>
<name>A0A1H9N9U7_9LACO</name>
<evidence type="ECO:0000313" key="9">
    <source>
        <dbReference type="EMBL" id="SER32173.1"/>
    </source>
</evidence>
<evidence type="ECO:0000259" key="8">
    <source>
        <dbReference type="PROSITE" id="PS51061"/>
    </source>
</evidence>
<keyword evidence="10" id="KW-1185">Reference proteome</keyword>
<evidence type="ECO:0000256" key="6">
    <source>
        <dbReference type="HAMAP-Rule" id="MF_00867"/>
    </source>
</evidence>
<dbReference type="SMART" id="SM01245">
    <property type="entry name" value="Jag_N"/>
    <property type="match status" value="1"/>
</dbReference>
<organism evidence="9 10">
    <name type="scientific">Pediococcus ethanolidurans</name>
    <dbReference type="NCBI Taxonomy" id="319653"/>
    <lineage>
        <taxon>Bacteria</taxon>
        <taxon>Bacillati</taxon>
        <taxon>Bacillota</taxon>
        <taxon>Bacilli</taxon>
        <taxon>Lactobacillales</taxon>
        <taxon>Lactobacillaceae</taxon>
        <taxon>Pediococcus</taxon>
    </lineage>
</organism>
<dbReference type="PROSITE" id="PS51061">
    <property type="entry name" value="R3H"/>
    <property type="match status" value="1"/>
</dbReference>
<dbReference type="InterPro" id="IPR001374">
    <property type="entry name" value="R3H_dom"/>
</dbReference>
<dbReference type="CDD" id="cd02414">
    <property type="entry name" value="KH-II_Jag"/>
    <property type="match status" value="1"/>
</dbReference>
<comment type="caution">
    <text evidence="6">Lacks conserved residue(s) required for the propagation of feature annotation.</text>
</comment>
<dbReference type="InterPro" id="IPR038247">
    <property type="entry name" value="Jag_N_dom_sf"/>
</dbReference>
<feature type="compositionally biased region" description="Basic and acidic residues" evidence="7">
    <location>
        <begin position="76"/>
        <end position="112"/>
    </location>
</feature>
<dbReference type="Pfam" id="PF14804">
    <property type="entry name" value="Jag_N"/>
    <property type="match status" value="1"/>
</dbReference>
<dbReference type="Gene3D" id="3.30.300.20">
    <property type="match status" value="1"/>
</dbReference>
<evidence type="ECO:0000256" key="4">
    <source>
        <dbReference type="ARBA" id="ARBA00023186"/>
    </source>
</evidence>
<sequence>MFHSDLLLLYIKLNQGGKPMATYTGTTVEKAIEIGLAYLKLDRKAVTISTLVEPKKGFLGIGKRLAKIEISVPVDPKSKSNENKALKNDSEVQNKPDEANHETSAEVHESLHSNELAPSETHTARPRLNDAVVTELQNYLSEIVSQLGIEATATNKFHHREVSIEFKTEQEGMLIGKHGRTINALQTLAQVFLLHQGIAHVNVELNVENYRERRIETLQHLAENTAREVVATGEPVFLDPMPAFERKVIHAALADNHFVSTFSEGHEPHRYVVVALVQDEQI</sequence>
<dbReference type="CDD" id="cd02644">
    <property type="entry name" value="R3H_jag"/>
    <property type="match status" value="1"/>
</dbReference>
<dbReference type="Gene3D" id="3.30.1370.50">
    <property type="entry name" value="R3H-like domain"/>
    <property type="match status" value="1"/>
</dbReference>
<dbReference type="NCBIfam" id="NF041568">
    <property type="entry name" value="Jag_EloR"/>
    <property type="match status" value="1"/>
</dbReference>
<comment type="similarity">
    <text evidence="6">Belongs to the KhpB RNA-binding protein family.</text>
</comment>
<evidence type="ECO:0000256" key="5">
    <source>
        <dbReference type="ARBA" id="ARBA00023316"/>
    </source>
</evidence>